<keyword evidence="14" id="KW-1185">Reference proteome</keyword>
<comment type="function">
    <text evidence="7">Binds and deliver cytosolic copper to the copper ATPase proteins. May be important in cellular antioxidant defense.</text>
</comment>
<dbReference type="PANTHER" id="PTHR46365">
    <property type="entry name" value="COPPER TRANSPORT PROTEIN ATOX1"/>
    <property type="match status" value="1"/>
</dbReference>
<evidence type="ECO:0000256" key="7">
    <source>
        <dbReference type="ARBA" id="ARBA00037651"/>
    </source>
</evidence>
<evidence type="ECO:0000256" key="9">
    <source>
        <dbReference type="ARBA" id="ARBA00040962"/>
    </source>
</evidence>
<evidence type="ECO:0000256" key="5">
    <source>
        <dbReference type="ARBA" id="ARBA00023065"/>
    </source>
</evidence>
<dbReference type="GO" id="GO:0005829">
    <property type="term" value="C:cytosol"/>
    <property type="evidence" value="ECO:0007669"/>
    <property type="project" value="TreeGrafter"/>
</dbReference>
<evidence type="ECO:0000313" key="14">
    <source>
        <dbReference type="Proteomes" id="UP000410492"/>
    </source>
</evidence>
<evidence type="ECO:0000313" key="13">
    <source>
        <dbReference type="EMBL" id="VEN43811.1"/>
    </source>
</evidence>
<dbReference type="CDD" id="cd00371">
    <property type="entry name" value="HMA"/>
    <property type="match status" value="1"/>
</dbReference>
<protein>
    <recommendedName>
        <fullName evidence="9">Copper transport protein ATOX1</fullName>
    </recommendedName>
    <alternativeName>
        <fullName evidence="10">Metal transport protein ATX1</fullName>
    </alternativeName>
</protein>
<dbReference type="GO" id="GO:0016531">
    <property type="term" value="F:copper chaperone activity"/>
    <property type="evidence" value="ECO:0007669"/>
    <property type="project" value="TreeGrafter"/>
</dbReference>
<evidence type="ECO:0000256" key="6">
    <source>
        <dbReference type="ARBA" id="ARBA00023186"/>
    </source>
</evidence>
<proteinExistence type="inferred from homology"/>
<dbReference type="GO" id="GO:0006825">
    <property type="term" value="P:copper ion transport"/>
    <property type="evidence" value="ECO:0007669"/>
    <property type="project" value="UniProtKB-KW"/>
</dbReference>
<dbReference type="AlphaFoldDB" id="A0A653C7D5"/>
<feature type="domain" description="HMA" evidence="12">
    <location>
        <begin position="4"/>
        <end position="72"/>
    </location>
</feature>
<dbReference type="InterPro" id="IPR006121">
    <property type="entry name" value="HMA_dom"/>
</dbReference>
<dbReference type="EMBL" id="CAACVG010007138">
    <property type="protein sequence ID" value="VEN43811.1"/>
    <property type="molecule type" value="Genomic_DNA"/>
</dbReference>
<comment type="subunit">
    <text evidence="11">Homodimer. Interacts with ATP7B. Interacts with ATP7A. Interacts (via dimer form) with SLC31A1 (via C-terminal domain); this interaction improves ATOX1 stability and controls intracellular Cu(I) levels.</text>
</comment>
<name>A0A653C7D5_CALMS</name>
<comment type="similarity">
    <text evidence="8">Belongs to the ATX1 family.</text>
</comment>
<dbReference type="Pfam" id="PF00403">
    <property type="entry name" value="HMA"/>
    <property type="match status" value="1"/>
</dbReference>
<dbReference type="OrthoDB" id="689350at2759"/>
<evidence type="ECO:0000259" key="12">
    <source>
        <dbReference type="PROSITE" id="PS50846"/>
    </source>
</evidence>
<organism evidence="13 14">
    <name type="scientific">Callosobruchus maculatus</name>
    <name type="common">Southern cowpea weevil</name>
    <name type="synonym">Pulse bruchid</name>
    <dbReference type="NCBI Taxonomy" id="64391"/>
    <lineage>
        <taxon>Eukaryota</taxon>
        <taxon>Metazoa</taxon>
        <taxon>Ecdysozoa</taxon>
        <taxon>Arthropoda</taxon>
        <taxon>Hexapoda</taxon>
        <taxon>Insecta</taxon>
        <taxon>Pterygota</taxon>
        <taxon>Neoptera</taxon>
        <taxon>Endopterygota</taxon>
        <taxon>Coleoptera</taxon>
        <taxon>Polyphaga</taxon>
        <taxon>Cucujiformia</taxon>
        <taxon>Chrysomeloidea</taxon>
        <taxon>Chrysomelidae</taxon>
        <taxon>Bruchinae</taxon>
        <taxon>Bruchini</taxon>
        <taxon>Callosobruchus</taxon>
    </lineage>
</organism>
<accession>A0A653C7D5</accession>
<dbReference type="Gene3D" id="3.30.70.100">
    <property type="match status" value="1"/>
</dbReference>
<evidence type="ECO:0000256" key="10">
    <source>
        <dbReference type="ARBA" id="ARBA00043201"/>
    </source>
</evidence>
<dbReference type="InterPro" id="IPR036163">
    <property type="entry name" value="HMA_dom_sf"/>
</dbReference>
<dbReference type="PROSITE" id="PS50846">
    <property type="entry name" value="HMA_2"/>
    <property type="match status" value="1"/>
</dbReference>
<evidence type="ECO:0000256" key="3">
    <source>
        <dbReference type="ARBA" id="ARBA00022796"/>
    </source>
</evidence>
<dbReference type="SUPFAM" id="SSF55008">
    <property type="entry name" value="HMA, heavy metal-associated domain"/>
    <property type="match status" value="1"/>
</dbReference>
<dbReference type="PANTHER" id="PTHR46365:SF1">
    <property type="entry name" value="COPPER TRANSPORT PROTEIN ATOX1"/>
    <property type="match status" value="1"/>
</dbReference>
<keyword evidence="2" id="KW-0479">Metal-binding</keyword>
<keyword evidence="3" id="KW-0187">Copper transport</keyword>
<dbReference type="InterPro" id="IPR051881">
    <property type="entry name" value="Copper_transport_ATOX1-like"/>
</dbReference>
<keyword evidence="5" id="KW-0406">Ion transport</keyword>
<dbReference type="GO" id="GO:0046872">
    <property type="term" value="F:metal ion binding"/>
    <property type="evidence" value="ECO:0007669"/>
    <property type="project" value="UniProtKB-KW"/>
</dbReference>
<reference evidence="13 14" key="1">
    <citation type="submission" date="2019-01" db="EMBL/GenBank/DDBJ databases">
        <authorList>
            <person name="Sayadi A."/>
        </authorList>
    </citation>
    <scope>NUCLEOTIDE SEQUENCE [LARGE SCALE GENOMIC DNA]</scope>
</reference>
<evidence type="ECO:0000256" key="8">
    <source>
        <dbReference type="ARBA" id="ARBA00038171"/>
    </source>
</evidence>
<keyword evidence="4" id="KW-0186">Copper</keyword>
<dbReference type="Proteomes" id="UP000410492">
    <property type="component" value="Unassembled WGS sequence"/>
</dbReference>
<gene>
    <name evidence="13" type="ORF">CALMAC_LOCUS6830</name>
</gene>
<sequence>MAEVKLHEFKVKMTCEGCSGAVQRVLTKLKDNPDKKVEDFDISLANQSVKVRTSLPANDVLEVIKKTGKEAEFVKTE</sequence>
<keyword evidence="1" id="KW-0813">Transport</keyword>
<dbReference type="FunFam" id="3.30.70.100:FF:000008">
    <property type="entry name" value="Copper transport protein ATOX1"/>
    <property type="match status" value="1"/>
</dbReference>
<evidence type="ECO:0000256" key="2">
    <source>
        <dbReference type="ARBA" id="ARBA00022723"/>
    </source>
</evidence>
<keyword evidence="6" id="KW-0143">Chaperone</keyword>
<evidence type="ECO:0000256" key="1">
    <source>
        <dbReference type="ARBA" id="ARBA00022448"/>
    </source>
</evidence>
<evidence type="ECO:0000256" key="11">
    <source>
        <dbReference type="ARBA" id="ARBA00046351"/>
    </source>
</evidence>
<evidence type="ECO:0000256" key="4">
    <source>
        <dbReference type="ARBA" id="ARBA00023008"/>
    </source>
</evidence>